<feature type="region of interest" description="Disordered" evidence="1">
    <location>
        <begin position="158"/>
        <end position="188"/>
    </location>
</feature>
<feature type="compositionally biased region" description="Acidic residues" evidence="1">
    <location>
        <begin position="7"/>
        <end position="20"/>
    </location>
</feature>
<evidence type="ECO:0000256" key="1">
    <source>
        <dbReference type="SAM" id="MobiDB-lite"/>
    </source>
</evidence>
<evidence type="ECO:0000313" key="3">
    <source>
        <dbReference type="Proteomes" id="UP000549394"/>
    </source>
</evidence>
<sequence>MHRVDKEAEEEEEEEALLAEEEARQLALLAEQHAQKKSPSADSQDSMYRRASALASALDEKERISIKSECPASARRFSIINAKGKKVHASLSLPGSPSLAVRRPTRTGSQTLLWRRSRPMVGPAGSRPALMAVNADKQPYILPYLDNLNLPYVDDSNAATPTSDLDLRRRLSSTTSSKASTHGIRGPDYNDLASFAHFKRQKEPTHFQFGTPQSRKTQPLLPQVVVDRTKSDENDSSSGEEATPIGRDHEKGKLFADNPFICRTPSTTMVDMKGLPSYFFAFKVNLSFYS</sequence>
<dbReference type="EMBL" id="CAJFCJ010000001">
    <property type="protein sequence ID" value="CAD5111254.1"/>
    <property type="molecule type" value="Genomic_DNA"/>
</dbReference>
<protein>
    <submittedName>
        <fullName evidence="2">DgyrCDS583</fullName>
    </submittedName>
</protein>
<feature type="region of interest" description="Disordered" evidence="1">
    <location>
        <begin position="228"/>
        <end position="251"/>
    </location>
</feature>
<proteinExistence type="predicted"/>
<feature type="region of interest" description="Disordered" evidence="1">
    <location>
        <begin position="1"/>
        <end position="52"/>
    </location>
</feature>
<gene>
    <name evidence="2" type="ORF">DGYR_LOCUS575</name>
</gene>
<reference evidence="2 3" key="1">
    <citation type="submission" date="2020-08" db="EMBL/GenBank/DDBJ databases">
        <authorList>
            <person name="Hejnol A."/>
        </authorList>
    </citation>
    <scope>NUCLEOTIDE SEQUENCE [LARGE SCALE GENOMIC DNA]</scope>
</reference>
<organism evidence="2 3">
    <name type="scientific">Dimorphilus gyrociliatus</name>
    <dbReference type="NCBI Taxonomy" id="2664684"/>
    <lineage>
        <taxon>Eukaryota</taxon>
        <taxon>Metazoa</taxon>
        <taxon>Spiralia</taxon>
        <taxon>Lophotrochozoa</taxon>
        <taxon>Annelida</taxon>
        <taxon>Polychaeta</taxon>
        <taxon>Polychaeta incertae sedis</taxon>
        <taxon>Dinophilidae</taxon>
        <taxon>Dimorphilus</taxon>
    </lineage>
</organism>
<accession>A0A7I8V6L1</accession>
<evidence type="ECO:0000313" key="2">
    <source>
        <dbReference type="EMBL" id="CAD5111254.1"/>
    </source>
</evidence>
<keyword evidence="3" id="KW-1185">Reference proteome</keyword>
<name>A0A7I8V6L1_9ANNE</name>
<dbReference type="AlphaFoldDB" id="A0A7I8V6L1"/>
<feature type="compositionally biased region" description="Polar residues" evidence="1">
    <location>
        <begin position="37"/>
        <end position="46"/>
    </location>
</feature>
<comment type="caution">
    <text evidence="2">The sequence shown here is derived from an EMBL/GenBank/DDBJ whole genome shotgun (WGS) entry which is preliminary data.</text>
</comment>
<dbReference type="Proteomes" id="UP000549394">
    <property type="component" value="Unassembled WGS sequence"/>
</dbReference>